<reference evidence="6" key="1">
    <citation type="submission" date="2020-05" db="EMBL/GenBank/DDBJ databases">
        <authorList>
            <person name="Chiriac C."/>
            <person name="Salcher M."/>
            <person name="Ghai R."/>
            <person name="Kavagutti S V."/>
        </authorList>
    </citation>
    <scope>NUCLEOTIDE SEQUENCE</scope>
</reference>
<evidence type="ECO:0000256" key="4">
    <source>
        <dbReference type="SAM" id="MobiDB-lite"/>
    </source>
</evidence>
<evidence type="ECO:0000256" key="2">
    <source>
        <dbReference type="ARBA" id="ARBA00022741"/>
    </source>
</evidence>
<dbReference type="InterPro" id="IPR003959">
    <property type="entry name" value="ATPase_AAA_core"/>
</dbReference>
<gene>
    <name evidence="6" type="ORF">UFOPK2925_00938</name>
</gene>
<dbReference type="InterPro" id="IPR041627">
    <property type="entry name" value="AAA_lid_6"/>
</dbReference>
<feature type="compositionally biased region" description="Basic and acidic residues" evidence="4">
    <location>
        <begin position="122"/>
        <end position="133"/>
    </location>
</feature>
<dbReference type="SMART" id="SM00382">
    <property type="entry name" value="AAA"/>
    <property type="match status" value="1"/>
</dbReference>
<dbReference type="EMBL" id="CAEZZU010000134">
    <property type="protein sequence ID" value="CAB4782282.1"/>
    <property type="molecule type" value="Genomic_DNA"/>
</dbReference>
<sequence length="414" mass="44932">MLKSNILDAAVSQAKRRSDTIVEKGHVLLALLSTSSIAVAEFDGWAKVVEEKLGPPGTSIAAPEMTDDAQALIDRCSSKEAAQAVAGELLLDYGFDANDLPATASAVATESDVEVEVEREEPESKSSQDSDSLEKALEDLNALVGLESVKEAVASLADTHRLNEEREARGLPAIPLGLHLVFTGSPGTGKTTVARIVSRVYRQIGLLRRGHLVEVDRSGLVAGYVGQTALQVQSVVKKALGGVLFIDEAYALSPNDGYNDFGSEAVATLVKAMEDNRKDLALIVAGYQGEMARFIESNPGLRSRFQRFIDFPDYSTEDLVEIFIRNAAVQQIEVSDEVQEAIRSFIEVATPEVRLGNGRFVRNLFEDMYERMARRAAADGVFEDHELASFVPEDVPDHVTLASTKHPIGFVRNS</sequence>
<feature type="domain" description="AAA+ ATPase" evidence="5">
    <location>
        <begin position="176"/>
        <end position="313"/>
    </location>
</feature>
<dbReference type="PRINTS" id="PR00819">
    <property type="entry name" value="CBXCFQXSUPER"/>
</dbReference>
<dbReference type="GO" id="GO:0005524">
    <property type="term" value="F:ATP binding"/>
    <property type="evidence" value="ECO:0007669"/>
    <property type="project" value="UniProtKB-KW"/>
</dbReference>
<dbReference type="InterPro" id="IPR003593">
    <property type="entry name" value="AAA+_ATPase"/>
</dbReference>
<dbReference type="Pfam" id="PF00004">
    <property type="entry name" value="AAA"/>
    <property type="match status" value="1"/>
</dbReference>
<protein>
    <submittedName>
        <fullName evidence="6">Unannotated protein</fullName>
    </submittedName>
</protein>
<organism evidence="6">
    <name type="scientific">freshwater metagenome</name>
    <dbReference type="NCBI Taxonomy" id="449393"/>
    <lineage>
        <taxon>unclassified sequences</taxon>
        <taxon>metagenomes</taxon>
        <taxon>ecological metagenomes</taxon>
    </lineage>
</organism>
<evidence type="ECO:0000313" key="6">
    <source>
        <dbReference type="EMBL" id="CAB4782282.1"/>
    </source>
</evidence>
<dbReference type="PANTHER" id="PTHR43392">
    <property type="entry name" value="AAA-TYPE ATPASE FAMILY PROTEIN / ANKYRIN REPEAT FAMILY PROTEIN"/>
    <property type="match status" value="1"/>
</dbReference>
<keyword evidence="3" id="KW-0067">ATP-binding</keyword>
<feature type="compositionally biased region" description="Acidic residues" evidence="4">
    <location>
        <begin position="111"/>
        <end position="121"/>
    </location>
</feature>
<dbReference type="CDD" id="cd00009">
    <property type="entry name" value="AAA"/>
    <property type="match status" value="1"/>
</dbReference>
<keyword evidence="2" id="KW-0547">Nucleotide-binding</keyword>
<name>A0A6J6WAS9_9ZZZZ</name>
<dbReference type="GO" id="GO:0016887">
    <property type="term" value="F:ATP hydrolysis activity"/>
    <property type="evidence" value="ECO:0007669"/>
    <property type="project" value="InterPro"/>
</dbReference>
<dbReference type="InterPro" id="IPR027417">
    <property type="entry name" value="P-loop_NTPase"/>
</dbReference>
<dbReference type="AlphaFoldDB" id="A0A6J6WAS9"/>
<accession>A0A6J6WAS9</accession>
<dbReference type="PANTHER" id="PTHR43392:SF2">
    <property type="entry name" value="AAA-TYPE ATPASE FAMILY PROTEIN _ ANKYRIN REPEAT FAMILY PROTEIN"/>
    <property type="match status" value="1"/>
</dbReference>
<dbReference type="Gene3D" id="1.10.8.60">
    <property type="match status" value="1"/>
</dbReference>
<feature type="region of interest" description="Disordered" evidence="4">
    <location>
        <begin position="107"/>
        <end position="133"/>
    </location>
</feature>
<comment type="similarity">
    <text evidence="1">Belongs to the CbxX/CfxQ family.</text>
</comment>
<dbReference type="SUPFAM" id="SSF52540">
    <property type="entry name" value="P-loop containing nucleoside triphosphate hydrolases"/>
    <property type="match status" value="1"/>
</dbReference>
<evidence type="ECO:0000259" key="5">
    <source>
        <dbReference type="SMART" id="SM00382"/>
    </source>
</evidence>
<dbReference type="Pfam" id="PF17866">
    <property type="entry name" value="AAA_lid_6"/>
    <property type="match status" value="1"/>
</dbReference>
<proteinExistence type="inferred from homology"/>
<dbReference type="InterPro" id="IPR050773">
    <property type="entry name" value="CbxX/CfxQ_RuBisCO_ESX"/>
</dbReference>
<dbReference type="FunFam" id="3.40.50.300:FF:000216">
    <property type="entry name" value="Type VII secretion ATPase EccA"/>
    <property type="match status" value="1"/>
</dbReference>
<dbReference type="Gene3D" id="3.40.50.300">
    <property type="entry name" value="P-loop containing nucleotide triphosphate hydrolases"/>
    <property type="match status" value="1"/>
</dbReference>
<evidence type="ECO:0000256" key="3">
    <source>
        <dbReference type="ARBA" id="ARBA00022840"/>
    </source>
</evidence>
<dbReference type="InterPro" id="IPR000641">
    <property type="entry name" value="CbxX/CfxQ"/>
</dbReference>
<evidence type="ECO:0000256" key="1">
    <source>
        <dbReference type="ARBA" id="ARBA00010378"/>
    </source>
</evidence>